<keyword evidence="1" id="KW-1133">Transmembrane helix</keyword>
<keyword evidence="1" id="KW-0812">Transmembrane</keyword>
<keyword evidence="1" id="KW-0472">Membrane</keyword>
<gene>
    <name evidence="2" type="ORF">EZX71_28620</name>
</gene>
<evidence type="ECO:0000313" key="2">
    <source>
        <dbReference type="EMBL" id="ECW2471811.1"/>
    </source>
</evidence>
<accession>A0A6H2Y213</accession>
<proteinExistence type="predicted"/>
<reference evidence="2" key="1">
    <citation type="submission" date="2019-02" db="EMBL/GenBank/DDBJ databases">
        <authorList>
            <person name="Ashton P.M."/>
            <person name="Dallman T."/>
            <person name="Nair S."/>
            <person name="De Pinna E."/>
            <person name="Peters T."/>
            <person name="Grant K."/>
        </authorList>
    </citation>
    <scope>NUCLEOTIDE SEQUENCE [LARGE SCALE GENOMIC DNA]</scope>
    <source>
        <strain evidence="2">367309</strain>
    </source>
</reference>
<dbReference type="AlphaFoldDB" id="A0A6H2Y213"/>
<organism evidence="2">
    <name type="scientific">Salmonella enterica subsp. enterica serovar Java</name>
    <dbReference type="NCBI Taxonomy" id="224729"/>
    <lineage>
        <taxon>Bacteria</taxon>
        <taxon>Pseudomonadati</taxon>
        <taxon>Pseudomonadota</taxon>
        <taxon>Gammaproteobacteria</taxon>
        <taxon>Enterobacterales</taxon>
        <taxon>Enterobacteriaceae</taxon>
        <taxon>Salmonella</taxon>
    </lineage>
</organism>
<comment type="caution">
    <text evidence="2">The sequence shown here is derived from an EMBL/GenBank/DDBJ whole genome shotgun (WGS) entry which is preliminary data.</text>
</comment>
<protein>
    <submittedName>
        <fullName evidence="2">TIGR03750 family conjugal transfer protein</fullName>
    </submittedName>
</protein>
<dbReference type="InterPro" id="IPR021877">
    <property type="entry name" value="DUF3487"/>
</dbReference>
<dbReference type="Pfam" id="PF11990">
    <property type="entry name" value="DUF3487"/>
    <property type="match status" value="1"/>
</dbReference>
<evidence type="ECO:0000256" key="1">
    <source>
        <dbReference type="SAM" id="Phobius"/>
    </source>
</evidence>
<feature type="transmembrane region" description="Helical" evidence="1">
    <location>
        <begin position="50"/>
        <end position="69"/>
    </location>
</feature>
<feature type="non-terminal residue" evidence="2">
    <location>
        <position position="82"/>
    </location>
</feature>
<feature type="transmembrane region" description="Helical" evidence="1">
    <location>
        <begin position="21"/>
        <end position="44"/>
    </location>
</feature>
<name>A0A6H2Y213_SALEB</name>
<dbReference type="Proteomes" id="UP000839733">
    <property type="component" value="Unassembled WGS sequence"/>
</dbReference>
<dbReference type="EMBL" id="AAKVUB010000115">
    <property type="protein sequence ID" value="ECW2471811.1"/>
    <property type="molecule type" value="Genomic_DNA"/>
</dbReference>
<sequence length="82" mass="9009">MAAIDFIPDRLNVRPVVWRGFTVGELGVAALCGAGLGLVTAVFVAPFAGWIAFPMLAMLMPLPVAWFSGEWLMRYKRNKPDN</sequence>
<dbReference type="NCBIfam" id="TIGR03750">
    <property type="entry name" value="conj_TIGR03750"/>
    <property type="match status" value="1"/>
</dbReference>